<feature type="region of interest" description="Disordered" evidence="7">
    <location>
        <begin position="12"/>
        <end position="125"/>
    </location>
</feature>
<dbReference type="AlphaFoldDB" id="A0AA39L964"/>
<name>A0AA39L964_SARSR</name>
<dbReference type="InterPro" id="IPR005037">
    <property type="entry name" value="PRP38"/>
</dbReference>
<feature type="region of interest" description="Disordered" evidence="7">
    <location>
        <begin position="330"/>
        <end position="470"/>
    </location>
</feature>
<evidence type="ECO:0000256" key="7">
    <source>
        <dbReference type="SAM" id="MobiDB-lite"/>
    </source>
</evidence>
<keyword evidence="5" id="KW-0508">mRNA splicing</keyword>
<evidence type="ECO:0000256" key="6">
    <source>
        <dbReference type="ARBA" id="ARBA00023242"/>
    </source>
</evidence>
<organism evidence="9 10">
    <name type="scientific">Sarocladium strictum</name>
    <name type="common">Black bundle disease fungus</name>
    <name type="synonym">Acremonium strictum</name>
    <dbReference type="NCBI Taxonomy" id="5046"/>
    <lineage>
        <taxon>Eukaryota</taxon>
        <taxon>Fungi</taxon>
        <taxon>Dikarya</taxon>
        <taxon>Ascomycota</taxon>
        <taxon>Pezizomycotina</taxon>
        <taxon>Sordariomycetes</taxon>
        <taxon>Hypocreomycetidae</taxon>
        <taxon>Hypocreales</taxon>
        <taxon>Sarocladiaceae</taxon>
        <taxon>Sarocladium</taxon>
    </lineage>
</organism>
<evidence type="ECO:0000313" key="10">
    <source>
        <dbReference type="Proteomes" id="UP001175261"/>
    </source>
</evidence>
<evidence type="ECO:0000256" key="1">
    <source>
        <dbReference type="ARBA" id="ARBA00004123"/>
    </source>
</evidence>
<keyword evidence="3" id="KW-0507">mRNA processing</keyword>
<feature type="compositionally biased region" description="Basic and acidic residues" evidence="7">
    <location>
        <begin position="356"/>
        <end position="417"/>
    </location>
</feature>
<protein>
    <submittedName>
        <fullName evidence="9">Uncharacterized protein</fullName>
    </submittedName>
</protein>
<dbReference type="GO" id="GO:0006397">
    <property type="term" value="P:mRNA processing"/>
    <property type="evidence" value="ECO:0007669"/>
    <property type="project" value="UniProtKB-KW"/>
</dbReference>
<keyword evidence="4" id="KW-0747">Spliceosome</keyword>
<comment type="subcellular location">
    <subcellularLocation>
        <location evidence="1">Nucleus</location>
    </subcellularLocation>
</comment>
<dbReference type="GO" id="GO:0008380">
    <property type="term" value="P:RNA splicing"/>
    <property type="evidence" value="ECO:0007669"/>
    <property type="project" value="UniProtKB-KW"/>
</dbReference>
<keyword evidence="8" id="KW-0472">Membrane</keyword>
<evidence type="ECO:0000256" key="5">
    <source>
        <dbReference type="ARBA" id="ARBA00023187"/>
    </source>
</evidence>
<gene>
    <name evidence="9" type="ORF">NLU13_4808</name>
</gene>
<evidence type="ECO:0000256" key="8">
    <source>
        <dbReference type="SAM" id="Phobius"/>
    </source>
</evidence>
<comment type="caution">
    <text evidence="9">The sequence shown here is derived from an EMBL/GenBank/DDBJ whole genome shotgun (WGS) entry which is preliminary data.</text>
</comment>
<keyword evidence="6" id="KW-0539">Nucleus</keyword>
<dbReference type="EMBL" id="JAPDFR010000003">
    <property type="protein sequence ID" value="KAK0388565.1"/>
    <property type="molecule type" value="Genomic_DNA"/>
</dbReference>
<accession>A0AA39L964</accession>
<evidence type="ECO:0000256" key="4">
    <source>
        <dbReference type="ARBA" id="ARBA00022728"/>
    </source>
</evidence>
<feature type="compositionally biased region" description="Basic and acidic residues" evidence="7">
    <location>
        <begin position="330"/>
        <end position="346"/>
    </location>
</feature>
<feature type="compositionally biased region" description="Basic and acidic residues" evidence="7">
    <location>
        <begin position="425"/>
        <end position="463"/>
    </location>
</feature>
<dbReference type="GO" id="GO:0005681">
    <property type="term" value="C:spliceosomal complex"/>
    <property type="evidence" value="ECO:0007669"/>
    <property type="project" value="UniProtKB-KW"/>
</dbReference>
<keyword evidence="10" id="KW-1185">Reference proteome</keyword>
<proteinExistence type="inferred from homology"/>
<feature type="transmembrane region" description="Helical" evidence="8">
    <location>
        <begin position="299"/>
        <end position="322"/>
    </location>
</feature>
<evidence type="ECO:0000256" key="3">
    <source>
        <dbReference type="ARBA" id="ARBA00022664"/>
    </source>
</evidence>
<dbReference type="PANTHER" id="PTHR23142">
    <property type="entry name" value="PRE-MRNA-SPLICING FACTOR 38A-RELATED"/>
    <property type="match status" value="1"/>
</dbReference>
<keyword evidence="8" id="KW-0812">Transmembrane</keyword>
<comment type="similarity">
    <text evidence="2">Belongs to the PRP38 family.</text>
</comment>
<reference evidence="9" key="1">
    <citation type="submission" date="2022-10" db="EMBL/GenBank/DDBJ databases">
        <title>Determination and structural analysis of whole genome sequence of Sarocladium strictum F4-1.</title>
        <authorList>
            <person name="Hu L."/>
            <person name="Jiang Y."/>
        </authorList>
    </citation>
    <scope>NUCLEOTIDE SEQUENCE</scope>
    <source>
        <strain evidence="9">F4-1</strain>
    </source>
</reference>
<evidence type="ECO:0000256" key="2">
    <source>
        <dbReference type="ARBA" id="ARBA00006164"/>
    </source>
</evidence>
<dbReference type="Proteomes" id="UP001175261">
    <property type="component" value="Unassembled WGS sequence"/>
</dbReference>
<keyword evidence="8" id="KW-1133">Transmembrane helix</keyword>
<sequence>MLEYITYKKVKKHKAEKAAKEEAERLGESSSQGGKHGQSGDAIEPGTPVLDPADESFLESLLNDEGPRPPLPPRMKTPDVDWVSDLDASSTLDSSREEGQDKKGKKKQVLEKEKEEKPGRFARLFSRKNKDTELVKAGELPPDEKEREVSDVQRILNRLNLSTKNDKVVPLTADSSDILNRFTQIFKDLANGVPTAYQDLINLFEDRDGTLNKGFNKLPKSLQKLVMQLPEKVTGNFAPEIMLAAAHAQGIKAEKGNGLKDQAGKIFMPKNIMELVTKPGAVIGMLKAIVNALRVRWPAFIGMNVIWSVAIFLLMFVLWYCYKRGREQRLEREKGEPIDGSDRIEELPDDLMIEGPPRRQETDRRGSRERDAYSDDSREDSRTHRDERDRARRRESDREHRQDRHHRRDSDRHRDWESASYSSVEDDRARRHERYRRHDDMTRREEEMPRREHELARREEPSRRGSRRRE</sequence>
<feature type="compositionally biased region" description="Basic and acidic residues" evidence="7">
    <location>
        <begin position="94"/>
        <end position="119"/>
    </location>
</feature>
<feature type="compositionally biased region" description="Basic and acidic residues" evidence="7">
    <location>
        <begin position="16"/>
        <end position="27"/>
    </location>
</feature>
<evidence type="ECO:0000313" key="9">
    <source>
        <dbReference type="EMBL" id="KAK0388565.1"/>
    </source>
</evidence>